<keyword evidence="3" id="KW-1185">Reference proteome</keyword>
<dbReference type="Pfam" id="PF00147">
    <property type="entry name" value="Fibrinogen_C"/>
    <property type="match status" value="1"/>
</dbReference>
<sequence>SELIFQQEETNSRLTLSCRLPDFVSPKLQHIDVILISMMKGNNRSTLAAVSRHFNQARPTSHVPGAEVSGYIADQANATTFLKISWDNRTSRQGETYTCVVYGANKDWAPQTATQRLSVKDKSSSSLVMVSDPEVIKLGLTKELQILCTVPDHSLLNITKMASLEIFKQQNGIKCQFARIKAGSGEAVLTGAFKASLNGSMEGQTTFLGLTWGNISAADAGEFICEGSGVDARGHPVFFSKNITIVSQNPDRQELVAMLFELYSKNRDYEHVQETKRQVIREKTQLINQLSKTQCRQPNSCDNTLFQLGQYIVSLEPDDGLGPISVLCDGEKRGEIWTVFQKRFNGSVDFYRNFSDYENGFGSLDGEFWLGLKNIRRLLLQNENKNKLRVEFTEMTTGVNYTKNYNTFSLGPPPGYKLQAIGFDDLGYGMSFNSGYNFSTPDQGVPRLAVLNRAGWWFNYDSPYVNLNGVWGVKGKRHSVYWSEFRRDRNVILERTQMKFRRNF</sequence>
<dbReference type="GO" id="GO:0005615">
    <property type="term" value="C:extracellular space"/>
    <property type="evidence" value="ECO:0007669"/>
    <property type="project" value="TreeGrafter"/>
</dbReference>
<evidence type="ECO:0000259" key="1">
    <source>
        <dbReference type="PROSITE" id="PS51406"/>
    </source>
</evidence>
<dbReference type="PANTHER" id="PTHR19143:SF458">
    <property type="entry name" value="FIBRINOGEN C-TERMINAL DOMAIN-CONTAINING PROTEIN-RELATED"/>
    <property type="match status" value="1"/>
</dbReference>
<evidence type="ECO:0000313" key="2">
    <source>
        <dbReference type="EMBL" id="CAG5126263.1"/>
    </source>
</evidence>
<name>A0A8S3ZAC4_9EUPU</name>
<dbReference type="Proteomes" id="UP000678393">
    <property type="component" value="Unassembled WGS sequence"/>
</dbReference>
<comment type="caution">
    <text evidence="2">The sequence shown here is derived from an EMBL/GenBank/DDBJ whole genome shotgun (WGS) entry which is preliminary data.</text>
</comment>
<gene>
    <name evidence="2" type="ORF">CUNI_LOCUS11821</name>
</gene>
<organism evidence="2 3">
    <name type="scientific">Candidula unifasciata</name>
    <dbReference type="NCBI Taxonomy" id="100452"/>
    <lineage>
        <taxon>Eukaryota</taxon>
        <taxon>Metazoa</taxon>
        <taxon>Spiralia</taxon>
        <taxon>Lophotrochozoa</taxon>
        <taxon>Mollusca</taxon>
        <taxon>Gastropoda</taxon>
        <taxon>Heterobranchia</taxon>
        <taxon>Euthyneura</taxon>
        <taxon>Panpulmonata</taxon>
        <taxon>Eupulmonata</taxon>
        <taxon>Stylommatophora</taxon>
        <taxon>Helicina</taxon>
        <taxon>Helicoidea</taxon>
        <taxon>Geomitridae</taxon>
        <taxon>Candidula</taxon>
    </lineage>
</organism>
<evidence type="ECO:0000313" key="3">
    <source>
        <dbReference type="Proteomes" id="UP000678393"/>
    </source>
</evidence>
<dbReference type="OrthoDB" id="6046013at2759"/>
<dbReference type="SMART" id="SM00186">
    <property type="entry name" value="FBG"/>
    <property type="match status" value="1"/>
</dbReference>
<reference evidence="2" key="1">
    <citation type="submission" date="2021-04" db="EMBL/GenBank/DDBJ databases">
        <authorList>
            <consortium name="Molecular Ecology Group"/>
        </authorList>
    </citation>
    <scope>NUCLEOTIDE SEQUENCE</scope>
</reference>
<proteinExistence type="predicted"/>
<dbReference type="AlphaFoldDB" id="A0A8S3ZAC4"/>
<feature type="non-terminal residue" evidence="2">
    <location>
        <position position="1"/>
    </location>
</feature>
<dbReference type="Gene3D" id="3.90.215.10">
    <property type="entry name" value="Gamma Fibrinogen, chain A, domain 1"/>
    <property type="match status" value="1"/>
</dbReference>
<dbReference type="InterPro" id="IPR002181">
    <property type="entry name" value="Fibrinogen_a/b/g_C_dom"/>
</dbReference>
<dbReference type="PROSITE" id="PS51406">
    <property type="entry name" value="FIBRINOGEN_C_2"/>
    <property type="match status" value="1"/>
</dbReference>
<accession>A0A8S3ZAC4</accession>
<dbReference type="EMBL" id="CAJHNH020002313">
    <property type="protein sequence ID" value="CAG5126263.1"/>
    <property type="molecule type" value="Genomic_DNA"/>
</dbReference>
<dbReference type="SUPFAM" id="SSF56496">
    <property type="entry name" value="Fibrinogen C-terminal domain-like"/>
    <property type="match status" value="1"/>
</dbReference>
<protein>
    <recommendedName>
        <fullName evidence="1">Fibrinogen C-terminal domain-containing protein</fullName>
    </recommendedName>
</protein>
<dbReference type="InterPro" id="IPR014716">
    <property type="entry name" value="Fibrinogen_a/b/g_C_1"/>
</dbReference>
<dbReference type="InterPro" id="IPR050373">
    <property type="entry name" value="Fibrinogen_C-term_domain"/>
</dbReference>
<dbReference type="PANTHER" id="PTHR19143">
    <property type="entry name" value="FIBRINOGEN/TENASCIN/ANGIOPOEITIN"/>
    <property type="match status" value="1"/>
</dbReference>
<feature type="domain" description="Fibrinogen C-terminal" evidence="1">
    <location>
        <begin position="292"/>
        <end position="504"/>
    </location>
</feature>
<dbReference type="InterPro" id="IPR036056">
    <property type="entry name" value="Fibrinogen-like_C"/>
</dbReference>